<dbReference type="GO" id="GO:0003700">
    <property type="term" value="F:DNA-binding transcription factor activity"/>
    <property type="evidence" value="ECO:0007669"/>
    <property type="project" value="TreeGrafter"/>
</dbReference>
<keyword evidence="1" id="KW-0805">Transcription regulation</keyword>
<dbReference type="InterPro" id="IPR000843">
    <property type="entry name" value="HTH_LacI"/>
</dbReference>
<evidence type="ECO:0000313" key="5">
    <source>
        <dbReference type="EMBL" id="MBA6119450.1"/>
    </source>
</evidence>
<dbReference type="Pfam" id="PF00356">
    <property type="entry name" value="LacI"/>
    <property type="match status" value="1"/>
</dbReference>
<keyword evidence="3" id="KW-0804">Transcription</keyword>
<dbReference type="PANTHER" id="PTHR30146:SF138">
    <property type="entry name" value="TRANSCRIPTIONAL REGULATORY PROTEIN"/>
    <property type="match status" value="1"/>
</dbReference>
<gene>
    <name evidence="5" type="ORF">H4C47_27555</name>
</gene>
<dbReference type="InterPro" id="IPR046335">
    <property type="entry name" value="LacI/GalR-like_sensor"/>
</dbReference>
<comment type="caution">
    <text evidence="5">The sequence shown here is derived from an EMBL/GenBank/DDBJ whole genome shotgun (WGS) entry which is preliminary data.</text>
</comment>
<dbReference type="Gene3D" id="3.40.50.2300">
    <property type="match status" value="2"/>
</dbReference>
<dbReference type="Pfam" id="PF13377">
    <property type="entry name" value="Peripla_BP_3"/>
    <property type="match status" value="1"/>
</dbReference>
<dbReference type="PROSITE" id="PS50932">
    <property type="entry name" value="HTH_LACI_2"/>
    <property type="match status" value="1"/>
</dbReference>
<dbReference type="PANTHER" id="PTHR30146">
    <property type="entry name" value="LACI-RELATED TRANSCRIPTIONAL REPRESSOR"/>
    <property type="match status" value="1"/>
</dbReference>
<name>A0A7W2L6P8_PSEPU</name>
<dbReference type="AlphaFoldDB" id="A0A7W2L6P8"/>
<proteinExistence type="predicted"/>
<accession>A0A7W2L6P8</accession>
<evidence type="ECO:0000256" key="1">
    <source>
        <dbReference type="ARBA" id="ARBA00023015"/>
    </source>
</evidence>
<dbReference type="SUPFAM" id="SSF53822">
    <property type="entry name" value="Periplasmic binding protein-like I"/>
    <property type="match status" value="1"/>
</dbReference>
<sequence>MSIANAQLLKSNVLSDERSGLEFIYKMMSKAPVRVQKRPGVKDVALAAGVSVATVSRTFNSPDSVSEDVRAAVLKIARSLGYSPNPAAKALRMQRSNIVGAVFPTIAYGFYAQLVNGFQRRMNEGGYMTFQLTVDFDNSDIYDSVRRLVERGAEALMIVGLVEDRRLVEYLKANNVPVICTYSVLKDDTFPSIGIDNFAATAQIVEYLVQLGHREFAMLSGPSKGNDRQQSRIRSFTETLLKNGVEINDRIYEDPHGYSVDFALRAFRSIRESQPEVTAIVCNSDAYAMAVAMEARRMGLRIPEDISITGFDDQDFAAIMDPPITTISFPSVAMGTMAADALLGALVSEQPIISRQLESRLVVRGSTGLAPKL</sequence>
<dbReference type="InterPro" id="IPR028082">
    <property type="entry name" value="Peripla_BP_I"/>
</dbReference>
<dbReference type="EMBL" id="JACGDG010000057">
    <property type="protein sequence ID" value="MBA6119450.1"/>
    <property type="molecule type" value="Genomic_DNA"/>
</dbReference>
<dbReference type="SMART" id="SM00354">
    <property type="entry name" value="HTH_LACI"/>
    <property type="match status" value="1"/>
</dbReference>
<reference evidence="5 6" key="1">
    <citation type="submission" date="2020-07" db="EMBL/GenBank/DDBJ databases">
        <title>Diversity of carbapenemase encoding genes among Pseudomonas putida group clinical isolates in a tertiary Brazilian hospital.</title>
        <authorList>
            <person name="Alberto-Lei F."/>
            <person name="Nodari C.S."/>
            <person name="Streling A.P."/>
            <person name="Paulino J.T."/>
            <person name="Bessa-Neto F.O."/>
            <person name="Cayo R."/>
            <person name="Gales A.C."/>
        </authorList>
    </citation>
    <scope>NUCLEOTIDE SEQUENCE [LARGE SCALE GENOMIC DNA]</scope>
    <source>
        <strain evidence="5 6">12464</strain>
    </source>
</reference>
<organism evidence="5 6">
    <name type="scientific">Pseudomonas putida</name>
    <name type="common">Arthrobacter siderocapsulatus</name>
    <dbReference type="NCBI Taxonomy" id="303"/>
    <lineage>
        <taxon>Bacteria</taxon>
        <taxon>Pseudomonadati</taxon>
        <taxon>Pseudomonadota</taxon>
        <taxon>Gammaproteobacteria</taxon>
        <taxon>Pseudomonadales</taxon>
        <taxon>Pseudomonadaceae</taxon>
        <taxon>Pseudomonas</taxon>
    </lineage>
</organism>
<evidence type="ECO:0000256" key="2">
    <source>
        <dbReference type="ARBA" id="ARBA00023125"/>
    </source>
</evidence>
<dbReference type="CDD" id="cd01392">
    <property type="entry name" value="HTH_LacI"/>
    <property type="match status" value="1"/>
</dbReference>
<dbReference type="Gene3D" id="1.10.260.40">
    <property type="entry name" value="lambda repressor-like DNA-binding domains"/>
    <property type="match status" value="1"/>
</dbReference>
<evidence type="ECO:0000313" key="6">
    <source>
        <dbReference type="Proteomes" id="UP000553948"/>
    </source>
</evidence>
<dbReference type="InterPro" id="IPR010982">
    <property type="entry name" value="Lambda_DNA-bd_dom_sf"/>
</dbReference>
<protein>
    <submittedName>
        <fullName evidence="5">LacI family DNA-binding transcriptional regulator</fullName>
    </submittedName>
</protein>
<dbReference type="CDD" id="cd06273">
    <property type="entry name" value="PBP1_LacI-like"/>
    <property type="match status" value="1"/>
</dbReference>
<feature type="domain" description="HTH lacI-type" evidence="4">
    <location>
        <begin position="39"/>
        <end position="93"/>
    </location>
</feature>
<evidence type="ECO:0000259" key="4">
    <source>
        <dbReference type="PROSITE" id="PS50932"/>
    </source>
</evidence>
<keyword evidence="2 5" id="KW-0238">DNA-binding</keyword>
<dbReference type="RefSeq" id="WP_082422868.1">
    <property type="nucleotide sequence ID" value="NZ_CP060529.1"/>
</dbReference>
<dbReference type="SUPFAM" id="SSF47413">
    <property type="entry name" value="lambda repressor-like DNA-binding domains"/>
    <property type="match status" value="1"/>
</dbReference>
<dbReference type="GO" id="GO:0000976">
    <property type="term" value="F:transcription cis-regulatory region binding"/>
    <property type="evidence" value="ECO:0007669"/>
    <property type="project" value="TreeGrafter"/>
</dbReference>
<dbReference type="Proteomes" id="UP000553948">
    <property type="component" value="Unassembled WGS sequence"/>
</dbReference>
<evidence type="ECO:0000256" key="3">
    <source>
        <dbReference type="ARBA" id="ARBA00023163"/>
    </source>
</evidence>